<keyword evidence="3" id="KW-1185">Reference proteome</keyword>
<dbReference type="InParanoid" id="A0A7I3ZDB5"/>
<organism evidence="2 3">
    <name type="scientific">Physcomitrium patens</name>
    <name type="common">Spreading-leaved earth moss</name>
    <name type="synonym">Physcomitrella patens</name>
    <dbReference type="NCBI Taxonomy" id="3218"/>
    <lineage>
        <taxon>Eukaryota</taxon>
        <taxon>Viridiplantae</taxon>
        <taxon>Streptophyta</taxon>
        <taxon>Embryophyta</taxon>
        <taxon>Bryophyta</taxon>
        <taxon>Bryophytina</taxon>
        <taxon>Bryopsida</taxon>
        <taxon>Funariidae</taxon>
        <taxon>Funariales</taxon>
        <taxon>Funariaceae</taxon>
        <taxon>Physcomitrium</taxon>
    </lineage>
</organism>
<dbReference type="Gramene" id="Pp3c19_8170V3.1">
    <property type="protein sequence ID" value="PAC:32939117.CDS.1"/>
    <property type="gene ID" value="Pp3c19_8170"/>
</dbReference>
<feature type="domain" description="Reverse transcriptase" evidence="1">
    <location>
        <begin position="6"/>
        <end position="212"/>
    </location>
</feature>
<evidence type="ECO:0000313" key="3">
    <source>
        <dbReference type="Proteomes" id="UP000006727"/>
    </source>
</evidence>
<reference evidence="2 3" key="1">
    <citation type="journal article" date="2008" name="Science">
        <title>The Physcomitrella genome reveals evolutionary insights into the conquest of land by plants.</title>
        <authorList>
            <person name="Rensing S."/>
            <person name="Lang D."/>
            <person name="Zimmer A."/>
            <person name="Terry A."/>
            <person name="Salamov A."/>
            <person name="Shapiro H."/>
            <person name="Nishiyama T."/>
            <person name="Perroud P.-F."/>
            <person name="Lindquist E."/>
            <person name="Kamisugi Y."/>
            <person name="Tanahashi T."/>
            <person name="Sakakibara K."/>
            <person name="Fujita T."/>
            <person name="Oishi K."/>
            <person name="Shin-I T."/>
            <person name="Kuroki Y."/>
            <person name="Toyoda A."/>
            <person name="Suzuki Y."/>
            <person name="Hashimoto A."/>
            <person name="Yamaguchi K."/>
            <person name="Sugano A."/>
            <person name="Kohara Y."/>
            <person name="Fujiyama A."/>
            <person name="Anterola A."/>
            <person name="Aoki S."/>
            <person name="Ashton N."/>
            <person name="Barbazuk W.B."/>
            <person name="Barker E."/>
            <person name="Bennetzen J."/>
            <person name="Bezanilla M."/>
            <person name="Blankenship R."/>
            <person name="Cho S.H."/>
            <person name="Dutcher S."/>
            <person name="Estelle M."/>
            <person name="Fawcett J.A."/>
            <person name="Gundlach H."/>
            <person name="Hanada K."/>
            <person name="Heyl A."/>
            <person name="Hicks K.A."/>
            <person name="Hugh J."/>
            <person name="Lohr M."/>
            <person name="Mayer K."/>
            <person name="Melkozernov A."/>
            <person name="Murata T."/>
            <person name="Nelson D."/>
            <person name="Pils B."/>
            <person name="Prigge M."/>
            <person name="Reiss B."/>
            <person name="Renner T."/>
            <person name="Rombauts S."/>
            <person name="Rushton P."/>
            <person name="Sanderfoot A."/>
            <person name="Schween G."/>
            <person name="Shiu S.-H."/>
            <person name="Stueber K."/>
            <person name="Theodoulou F.L."/>
            <person name="Tu H."/>
            <person name="Van de Peer Y."/>
            <person name="Verrier P.J."/>
            <person name="Waters E."/>
            <person name="Wood A."/>
            <person name="Yang L."/>
            <person name="Cove D."/>
            <person name="Cuming A."/>
            <person name="Hasebe M."/>
            <person name="Lucas S."/>
            <person name="Mishler D.B."/>
            <person name="Reski R."/>
            <person name="Grigoriev I."/>
            <person name="Quatrano R.S."/>
            <person name="Boore J.L."/>
        </authorList>
    </citation>
    <scope>NUCLEOTIDE SEQUENCE [LARGE SCALE GENOMIC DNA]</scope>
    <source>
        <strain evidence="2 3">cv. Gransden 2004</strain>
    </source>
</reference>
<dbReference type="EMBL" id="ABEU02000019">
    <property type="status" value="NOT_ANNOTATED_CDS"/>
    <property type="molecule type" value="Genomic_DNA"/>
</dbReference>
<accession>A0A7I3ZDB5</accession>
<dbReference type="AlphaFoldDB" id="A0A7I3ZDB5"/>
<dbReference type="InterPro" id="IPR000477">
    <property type="entry name" value="RT_dom"/>
</dbReference>
<dbReference type="Proteomes" id="UP000006727">
    <property type="component" value="Chromosome 19"/>
</dbReference>
<evidence type="ECO:0000313" key="2">
    <source>
        <dbReference type="EnsemblPlants" id="PAC:32939117.CDS.1"/>
    </source>
</evidence>
<name>A0A7I3ZDB5_PHYPA</name>
<proteinExistence type="predicted"/>
<protein>
    <recommendedName>
        <fullName evidence="1">Reverse transcriptase domain-containing protein</fullName>
    </recommendedName>
</protein>
<reference evidence="2" key="3">
    <citation type="submission" date="2020-12" db="UniProtKB">
        <authorList>
            <consortium name="EnsemblPlants"/>
        </authorList>
    </citation>
    <scope>IDENTIFICATION</scope>
</reference>
<evidence type="ECO:0000259" key="1">
    <source>
        <dbReference type="Pfam" id="PF00078"/>
    </source>
</evidence>
<dbReference type="PANTHER" id="PTHR19446">
    <property type="entry name" value="REVERSE TRANSCRIPTASES"/>
    <property type="match status" value="1"/>
</dbReference>
<dbReference type="EnsemblPlants" id="Pp3c19_8170V3.1">
    <property type="protein sequence ID" value="PAC:32939117.CDS.1"/>
    <property type="gene ID" value="Pp3c19_8170"/>
</dbReference>
<reference evidence="2 3" key="2">
    <citation type="journal article" date="2018" name="Plant J.">
        <title>The Physcomitrella patens chromosome-scale assembly reveals moss genome structure and evolution.</title>
        <authorList>
            <person name="Lang D."/>
            <person name="Ullrich K.K."/>
            <person name="Murat F."/>
            <person name="Fuchs J."/>
            <person name="Jenkins J."/>
            <person name="Haas F.B."/>
            <person name="Piednoel M."/>
            <person name="Gundlach H."/>
            <person name="Van Bel M."/>
            <person name="Meyberg R."/>
            <person name="Vives C."/>
            <person name="Morata J."/>
            <person name="Symeonidi A."/>
            <person name="Hiss M."/>
            <person name="Muchero W."/>
            <person name="Kamisugi Y."/>
            <person name="Saleh O."/>
            <person name="Blanc G."/>
            <person name="Decker E.L."/>
            <person name="van Gessel N."/>
            <person name="Grimwood J."/>
            <person name="Hayes R.D."/>
            <person name="Graham S.W."/>
            <person name="Gunter L.E."/>
            <person name="McDaniel S.F."/>
            <person name="Hoernstein S.N.W."/>
            <person name="Larsson A."/>
            <person name="Li F.W."/>
            <person name="Perroud P.F."/>
            <person name="Phillips J."/>
            <person name="Ranjan P."/>
            <person name="Rokshar D.S."/>
            <person name="Rothfels C.J."/>
            <person name="Schneider L."/>
            <person name="Shu S."/>
            <person name="Stevenson D.W."/>
            <person name="Thummler F."/>
            <person name="Tillich M."/>
            <person name="Villarreal Aguilar J.C."/>
            <person name="Widiez T."/>
            <person name="Wong G.K."/>
            <person name="Wymore A."/>
            <person name="Zhang Y."/>
            <person name="Zimmer A.D."/>
            <person name="Quatrano R.S."/>
            <person name="Mayer K.F.X."/>
            <person name="Goodstein D."/>
            <person name="Casacuberta J.M."/>
            <person name="Vandepoele K."/>
            <person name="Reski R."/>
            <person name="Cuming A.C."/>
            <person name="Tuskan G.A."/>
            <person name="Maumus F."/>
            <person name="Salse J."/>
            <person name="Schmutz J."/>
            <person name="Rensing S.A."/>
        </authorList>
    </citation>
    <scope>NUCLEOTIDE SEQUENCE [LARGE SCALE GENOMIC DNA]</scope>
    <source>
        <strain evidence="2 3">cv. Gransden 2004</strain>
    </source>
</reference>
<dbReference type="Pfam" id="PF00078">
    <property type="entry name" value="RVT_1"/>
    <property type="match status" value="1"/>
</dbReference>
<sequence length="395" mass="44397">MAGGASLLNVAYKLFAKVLQLVLMEIISFDQCAFFPLRFILDNILLTHKMLEWAAYSKHPLIFLKLEFLKAYDMVDWGFLFSTMAKLGIPLEFIDMTKLLFHDATASVKVNGVLCAPFGITRGCDKGSLVPYLFQLIAEVLNSMVKKGVEEGCVKGICLPMEGRQQVIGQYADDTSFTLLREEESTCELLYILETFCLGSGLTLNWRKSCGYWQDSSSRPSWTDHLGVTWVEEGDVSKLLGTSFGLALTVREVNEFLHDIIDKKLEYWSTAETNIIRRGVIVNSVLLSSILCQWQPCLGHFTSARCQTKRGSKVWNQVGSAWRGMVSDRDAVSPRLPEEIRSESLWWSPTLPFIGPSFSKLRASRLHGVGLKFIKDARIGTRFLTVAEAKTTYGL</sequence>